<dbReference type="Proteomes" id="UP000288002">
    <property type="component" value="Unassembled WGS sequence"/>
</dbReference>
<dbReference type="AlphaFoldDB" id="A0AA94ETK3"/>
<dbReference type="SMART" id="SM00530">
    <property type="entry name" value="HTH_XRE"/>
    <property type="match status" value="1"/>
</dbReference>
<dbReference type="EMBL" id="MKWS01000002">
    <property type="protein sequence ID" value="RVD79106.1"/>
    <property type="molecule type" value="Genomic_DNA"/>
</dbReference>
<evidence type="ECO:0000259" key="1">
    <source>
        <dbReference type="PROSITE" id="PS50943"/>
    </source>
</evidence>
<dbReference type="Gene3D" id="1.10.260.40">
    <property type="entry name" value="lambda repressor-like DNA-binding domains"/>
    <property type="match status" value="1"/>
</dbReference>
<organism evidence="2 3">
    <name type="scientific">Pseudomonas koreensis</name>
    <dbReference type="NCBI Taxonomy" id="198620"/>
    <lineage>
        <taxon>Bacteria</taxon>
        <taxon>Pseudomonadati</taxon>
        <taxon>Pseudomonadota</taxon>
        <taxon>Gammaproteobacteria</taxon>
        <taxon>Pseudomonadales</taxon>
        <taxon>Pseudomonadaceae</taxon>
        <taxon>Pseudomonas</taxon>
    </lineage>
</organism>
<dbReference type="GO" id="GO:0003677">
    <property type="term" value="F:DNA binding"/>
    <property type="evidence" value="ECO:0007669"/>
    <property type="project" value="InterPro"/>
</dbReference>
<proteinExistence type="predicted"/>
<gene>
    <name evidence="2" type="ORF">A9HBioS_0751</name>
</gene>
<dbReference type="InterPro" id="IPR010982">
    <property type="entry name" value="Lambda_DNA-bd_dom_sf"/>
</dbReference>
<protein>
    <recommendedName>
        <fullName evidence="1">HTH cro/C1-type domain-containing protein</fullName>
    </recommendedName>
</protein>
<dbReference type="PROSITE" id="PS50943">
    <property type="entry name" value="HTH_CROC1"/>
    <property type="match status" value="1"/>
</dbReference>
<evidence type="ECO:0000313" key="2">
    <source>
        <dbReference type="EMBL" id="RVD79106.1"/>
    </source>
</evidence>
<accession>A0AA94ETK3</accession>
<evidence type="ECO:0000313" key="3">
    <source>
        <dbReference type="Proteomes" id="UP000288002"/>
    </source>
</evidence>
<reference evidence="2 3" key="1">
    <citation type="submission" date="2016-10" db="EMBL/GenBank/DDBJ databases">
        <title>Search of new enzymes for the oxidation of sulfur compounds.</title>
        <authorList>
            <person name="Novo A."/>
            <person name="Moreira I.S."/>
            <person name="Castro P.M."/>
        </authorList>
    </citation>
    <scope>NUCLEOTIDE SEQUENCE [LARGE SCALE GENOMIC DNA]</scope>
    <source>
        <strain evidence="2 3">A9</strain>
    </source>
</reference>
<dbReference type="InterPro" id="IPR001387">
    <property type="entry name" value="Cro/C1-type_HTH"/>
</dbReference>
<comment type="caution">
    <text evidence="2">The sequence shown here is derived from an EMBL/GenBank/DDBJ whole genome shotgun (WGS) entry which is preliminary data.</text>
</comment>
<feature type="domain" description="HTH cro/C1-type" evidence="1">
    <location>
        <begin position="56"/>
        <end position="109"/>
    </location>
</feature>
<dbReference type="CDD" id="cd00093">
    <property type="entry name" value="HTH_XRE"/>
    <property type="match status" value="1"/>
</dbReference>
<sequence length="111" mass="12438">MILEVRQHADIQIINDAEGNPAFVVIPYAQYVAQKMQPDLIPHEVVSRMVDGATPIRAWREHLNLTQEEVAKRLGISQPAFAQQETVAKPRKATREKIAAAFGITPNQLEL</sequence>
<dbReference type="SUPFAM" id="SSF47413">
    <property type="entry name" value="lambda repressor-like DNA-binding domains"/>
    <property type="match status" value="1"/>
</dbReference>
<name>A0AA94ETK3_9PSED</name>
<dbReference type="Pfam" id="PF13560">
    <property type="entry name" value="HTH_31"/>
    <property type="match status" value="1"/>
</dbReference>